<proteinExistence type="predicted"/>
<keyword evidence="1" id="KW-0732">Signal</keyword>
<dbReference type="GeneID" id="31797639"/>
<dbReference type="Proteomes" id="UP000283482">
    <property type="component" value="Unassembled WGS sequence"/>
</dbReference>
<evidence type="ECO:0000256" key="1">
    <source>
        <dbReference type="SAM" id="SignalP"/>
    </source>
</evidence>
<organism evidence="3 6">
    <name type="scientific">Bacteroides stercoris</name>
    <dbReference type="NCBI Taxonomy" id="46506"/>
    <lineage>
        <taxon>Bacteria</taxon>
        <taxon>Pseudomonadati</taxon>
        <taxon>Bacteroidota</taxon>
        <taxon>Bacteroidia</taxon>
        <taxon>Bacteroidales</taxon>
        <taxon>Bacteroidaceae</taxon>
        <taxon>Bacteroides</taxon>
    </lineage>
</organism>
<feature type="domain" description="DUF5689" evidence="2">
    <location>
        <begin position="39"/>
        <end position="260"/>
    </location>
</feature>
<evidence type="ECO:0000313" key="4">
    <source>
        <dbReference type="EMBL" id="RGR29931.1"/>
    </source>
</evidence>
<dbReference type="RefSeq" id="WP_005655714.1">
    <property type="nucleotide sequence ID" value="NZ_CAXVLE010000021.1"/>
</dbReference>
<dbReference type="EMBL" id="QSGN01000020">
    <property type="protein sequence ID" value="RHB28658.1"/>
    <property type="molecule type" value="Genomic_DNA"/>
</dbReference>
<evidence type="ECO:0000313" key="5">
    <source>
        <dbReference type="EMBL" id="RHB28658.1"/>
    </source>
</evidence>
<sequence>MKLFNRISLLLISSLVFAACERDYDAPPLNEPKYDGPAANTTIEELRAMGATVGEDAPYTIGEEKVMKAVITANDESGNIFKKIYLQDETGAIEMEVDQNSVYNYYPVGQTVYIDLKGLSLSMYGDELQLGHPDGYLYRTPWEEFQAHVKKDSWANPENVTPLVIDDISKVNADVNGYKFKLVKFTGVTFQNGGKGTFAPEDDYGEENIEDSHGNVIMIRTSSYANFAANQLPKGKGSVTGILGRFKGGWQLTVRSADDVADFTETPGGDETPEQPEEMVTILEESFGKESGQGAFTIEDVQLPQGSDYVWKASNYNETYYMMASAYVNGANQASESRLVSPVLDLTGKNSVILTFDHTFKTFAADTHLEDLKLEVREEGGDVWTEVGIPTYSTGTDNKFVASGDIKLDTYTGKKIQFAFHYKSSTANALRWQIQKVKVTAVTGGNTGNGGTVIEPTPTGN</sequence>
<feature type="chain" id="PRO_5033375474" description="DUF5689 domain-containing protein" evidence="1">
    <location>
        <begin position="19"/>
        <end position="461"/>
    </location>
</feature>
<gene>
    <name evidence="5" type="ORF">DW889_09275</name>
    <name evidence="4" type="ORF">DWY58_01395</name>
    <name evidence="3" type="ORF">DXC34_01445</name>
</gene>
<dbReference type="AlphaFoldDB" id="A0A3E4UUI0"/>
<dbReference type="Proteomes" id="UP000284161">
    <property type="component" value="Unassembled WGS sequence"/>
</dbReference>
<reference evidence="6 7" key="1">
    <citation type="submission" date="2018-08" db="EMBL/GenBank/DDBJ databases">
        <title>A genome reference for cultivated species of the human gut microbiota.</title>
        <authorList>
            <person name="Zou Y."/>
            <person name="Xue W."/>
            <person name="Luo G."/>
        </authorList>
    </citation>
    <scope>NUCLEOTIDE SEQUENCE [LARGE SCALE GENOMIC DNA]</scope>
    <source>
        <strain evidence="4 8">AF25-6</strain>
        <strain evidence="5 7">AM40-34</strain>
        <strain evidence="3 6">TF03-6</strain>
    </source>
</reference>
<dbReference type="InterPro" id="IPR043744">
    <property type="entry name" value="DUF5689"/>
</dbReference>
<evidence type="ECO:0000313" key="3">
    <source>
        <dbReference type="EMBL" id="RGM16407.1"/>
    </source>
</evidence>
<dbReference type="EMBL" id="QRUB01000001">
    <property type="protein sequence ID" value="RGR29931.1"/>
    <property type="molecule type" value="Genomic_DNA"/>
</dbReference>
<comment type="caution">
    <text evidence="3">The sequence shown here is derived from an EMBL/GenBank/DDBJ whole genome shotgun (WGS) entry which is preliminary data.</text>
</comment>
<dbReference type="PROSITE" id="PS51257">
    <property type="entry name" value="PROKAR_LIPOPROTEIN"/>
    <property type="match status" value="1"/>
</dbReference>
<dbReference type="EMBL" id="QSSV01000001">
    <property type="protein sequence ID" value="RGM16407.1"/>
    <property type="molecule type" value="Genomic_DNA"/>
</dbReference>
<accession>A0A3E4UUI0</accession>
<evidence type="ECO:0000313" key="7">
    <source>
        <dbReference type="Proteomes" id="UP000283482"/>
    </source>
</evidence>
<dbReference type="NCBIfam" id="NF038128">
    <property type="entry name" value="choice_anch_J"/>
    <property type="match status" value="1"/>
</dbReference>
<dbReference type="Pfam" id="PF18942">
    <property type="entry name" value="DUF5689"/>
    <property type="match status" value="1"/>
</dbReference>
<evidence type="ECO:0000313" key="6">
    <source>
        <dbReference type="Proteomes" id="UP000261223"/>
    </source>
</evidence>
<dbReference type="Gene3D" id="2.60.120.200">
    <property type="match status" value="1"/>
</dbReference>
<feature type="signal peptide" evidence="1">
    <location>
        <begin position="1"/>
        <end position="18"/>
    </location>
</feature>
<dbReference type="Proteomes" id="UP000261223">
    <property type="component" value="Unassembled WGS sequence"/>
</dbReference>
<evidence type="ECO:0000313" key="8">
    <source>
        <dbReference type="Proteomes" id="UP000284161"/>
    </source>
</evidence>
<protein>
    <recommendedName>
        <fullName evidence="2">DUF5689 domain-containing protein</fullName>
    </recommendedName>
</protein>
<evidence type="ECO:0000259" key="2">
    <source>
        <dbReference type="Pfam" id="PF18942"/>
    </source>
</evidence>
<name>A0A3E4UUI0_BACSE</name>